<comment type="caution">
    <text evidence="2">The sequence shown here is derived from an EMBL/GenBank/DDBJ whole genome shotgun (WGS) entry which is preliminary data.</text>
</comment>
<keyword evidence="3" id="KW-1185">Reference proteome</keyword>
<reference evidence="2 3" key="1">
    <citation type="submission" date="2017-03" db="EMBL/GenBank/DDBJ databases">
        <title>Genome Survey of Euroglyphus maynei.</title>
        <authorList>
            <person name="Arlian L.G."/>
            <person name="Morgan M.S."/>
            <person name="Rider S.D."/>
        </authorList>
    </citation>
    <scope>NUCLEOTIDE SEQUENCE [LARGE SCALE GENOMIC DNA]</scope>
    <source>
        <strain evidence="2">Arlian Lab</strain>
        <tissue evidence="2">Whole body</tissue>
    </source>
</reference>
<evidence type="ECO:0000313" key="2">
    <source>
        <dbReference type="EMBL" id="OTF81762.1"/>
    </source>
</evidence>
<gene>
    <name evidence="2" type="ORF">BLA29_005590</name>
</gene>
<accession>A0A1Y3BLS5</accession>
<dbReference type="AlphaFoldDB" id="A0A1Y3BLS5"/>
<organism evidence="2 3">
    <name type="scientific">Euroglyphus maynei</name>
    <name type="common">Mayne's house dust mite</name>
    <dbReference type="NCBI Taxonomy" id="6958"/>
    <lineage>
        <taxon>Eukaryota</taxon>
        <taxon>Metazoa</taxon>
        <taxon>Ecdysozoa</taxon>
        <taxon>Arthropoda</taxon>
        <taxon>Chelicerata</taxon>
        <taxon>Arachnida</taxon>
        <taxon>Acari</taxon>
        <taxon>Acariformes</taxon>
        <taxon>Sarcoptiformes</taxon>
        <taxon>Astigmata</taxon>
        <taxon>Psoroptidia</taxon>
        <taxon>Analgoidea</taxon>
        <taxon>Pyroglyphidae</taxon>
        <taxon>Pyroglyphinae</taxon>
        <taxon>Euroglyphus</taxon>
    </lineage>
</organism>
<name>A0A1Y3BLS5_EURMA</name>
<feature type="compositionally biased region" description="Polar residues" evidence="1">
    <location>
        <begin position="49"/>
        <end position="60"/>
    </location>
</feature>
<feature type="region of interest" description="Disordered" evidence="1">
    <location>
        <begin position="49"/>
        <end position="75"/>
    </location>
</feature>
<dbReference type="Proteomes" id="UP000194236">
    <property type="component" value="Unassembled WGS sequence"/>
</dbReference>
<evidence type="ECO:0000256" key="1">
    <source>
        <dbReference type="SAM" id="MobiDB-lite"/>
    </source>
</evidence>
<protein>
    <submittedName>
        <fullName evidence="2">Uncharacterized protein</fullName>
    </submittedName>
</protein>
<evidence type="ECO:0000313" key="3">
    <source>
        <dbReference type="Proteomes" id="UP000194236"/>
    </source>
</evidence>
<dbReference type="EMBL" id="MUJZ01011867">
    <property type="protein sequence ID" value="OTF81762.1"/>
    <property type="molecule type" value="Genomic_DNA"/>
</dbReference>
<sequence>MLGSKQLNLESCQSEQLVQLENLIFDEQDDFNPESLNSDISQVTCIKINQQQRQPPSTSGGRDPQLLDDFDPLVPSEQQTTINQQAMLSSMDSNINPVLDCDFSSLGSSMMSMSAGSMDPNNNDSTILQCDDVNVEHPHPALYASMTQSIEQATATSDDRIVGND</sequence>
<proteinExistence type="predicted"/>